<proteinExistence type="predicted"/>
<reference evidence="1" key="1">
    <citation type="submission" date="2019-12" db="EMBL/GenBank/DDBJ databases">
        <title>An insight into the sialome of adult female Ixodes ricinus ticks feeding for 6 days.</title>
        <authorList>
            <person name="Perner J."/>
            <person name="Ribeiro J.M.C."/>
        </authorList>
    </citation>
    <scope>NUCLEOTIDE SEQUENCE</scope>
    <source>
        <strain evidence="1">Semi-engorged</strain>
        <tissue evidence="1">Salivary glands</tissue>
    </source>
</reference>
<accession>A0A6B0U5Q6</accession>
<organism evidence="1">
    <name type="scientific">Ixodes ricinus</name>
    <name type="common">Common tick</name>
    <name type="synonym">Acarus ricinus</name>
    <dbReference type="NCBI Taxonomy" id="34613"/>
    <lineage>
        <taxon>Eukaryota</taxon>
        <taxon>Metazoa</taxon>
        <taxon>Ecdysozoa</taxon>
        <taxon>Arthropoda</taxon>
        <taxon>Chelicerata</taxon>
        <taxon>Arachnida</taxon>
        <taxon>Acari</taxon>
        <taxon>Parasitiformes</taxon>
        <taxon>Ixodida</taxon>
        <taxon>Ixodoidea</taxon>
        <taxon>Ixodidae</taxon>
        <taxon>Ixodinae</taxon>
        <taxon>Ixodes</taxon>
    </lineage>
</organism>
<dbReference type="AlphaFoldDB" id="A0A6B0U5Q6"/>
<protein>
    <submittedName>
        <fullName evidence="1">Putative secreted protein</fullName>
    </submittedName>
</protein>
<evidence type="ECO:0000313" key="1">
    <source>
        <dbReference type="EMBL" id="MXU84124.1"/>
    </source>
</evidence>
<name>A0A6B0U5Q6_IXORI</name>
<dbReference type="EMBL" id="GIFC01002041">
    <property type="protein sequence ID" value="MXU84124.1"/>
    <property type="molecule type" value="Transcribed_RNA"/>
</dbReference>
<sequence>MHSSVTASSSLRRSFCMPLAAAWASVGARCLCGADAGGGGGLVATPRCPSPAAGQVGRIAVLDGQRVGLRVEHPLVQGQ</sequence>